<dbReference type="RefSeq" id="WP_110815537.1">
    <property type="nucleotide sequence ID" value="NZ_QJTE01000007.1"/>
</dbReference>
<comment type="caution">
    <text evidence="18">The sequence shown here is derived from an EMBL/GenBank/DDBJ whole genome shotgun (WGS) entry which is preliminary data.</text>
</comment>
<keyword evidence="10 15" id="KW-0798">TonB box</keyword>
<evidence type="ECO:0000256" key="2">
    <source>
        <dbReference type="ARBA" id="ARBA00009810"/>
    </source>
</evidence>
<dbReference type="PROSITE" id="PS52016">
    <property type="entry name" value="TONB_DEPENDENT_REC_3"/>
    <property type="match status" value="1"/>
</dbReference>
<dbReference type="InterPro" id="IPR036942">
    <property type="entry name" value="Beta-barrel_TonB_sf"/>
</dbReference>
<dbReference type="GO" id="GO:0009279">
    <property type="term" value="C:cell outer membrane"/>
    <property type="evidence" value="ECO:0007669"/>
    <property type="project" value="UniProtKB-SubCell"/>
</dbReference>
<evidence type="ECO:0000259" key="17">
    <source>
        <dbReference type="Pfam" id="PF07715"/>
    </source>
</evidence>
<evidence type="ECO:0000256" key="10">
    <source>
        <dbReference type="ARBA" id="ARBA00023077"/>
    </source>
</evidence>
<dbReference type="SUPFAM" id="SSF56935">
    <property type="entry name" value="Porins"/>
    <property type="match status" value="1"/>
</dbReference>
<keyword evidence="7" id="KW-0732">Signal</keyword>
<evidence type="ECO:0000256" key="7">
    <source>
        <dbReference type="ARBA" id="ARBA00022729"/>
    </source>
</evidence>
<accession>A0A318SMM3</accession>
<dbReference type="AlphaFoldDB" id="A0A318SMM3"/>
<dbReference type="Proteomes" id="UP000248311">
    <property type="component" value="Unassembled WGS sequence"/>
</dbReference>
<keyword evidence="5" id="KW-0410">Iron transport</keyword>
<dbReference type="Pfam" id="PF00593">
    <property type="entry name" value="TonB_dep_Rec_b-barrel"/>
    <property type="match status" value="1"/>
</dbReference>
<feature type="domain" description="TonB-dependent receptor-like beta-barrel" evidence="16">
    <location>
        <begin position="263"/>
        <end position="677"/>
    </location>
</feature>
<dbReference type="InterPro" id="IPR010105">
    <property type="entry name" value="TonB_sidphr_rcpt"/>
</dbReference>
<dbReference type="NCBIfam" id="TIGR01783">
    <property type="entry name" value="TonB-siderophor"/>
    <property type="match status" value="1"/>
</dbReference>
<dbReference type="GO" id="GO:0015344">
    <property type="term" value="F:siderophore uptake transmembrane transporter activity"/>
    <property type="evidence" value="ECO:0007669"/>
    <property type="project" value="TreeGrafter"/>
</dbReference>
<keyword evidence="8" id="KW-0408">Iron</keyword>
<comment type="subcellular location">
    <subcellularLocation>
        <location evidence="1 14">Cell outer membrane</location>
        <topology evidence="1 14">Multi-pass membrane protein</topology>
    </subcellularLocation>
</comment>
<dbReference type="InterPro" id="IPR039426">
    <property type="entry name" value="TonB-dep_rcpt-like"/>
</dbReference>
<comment type="similarity">
    <text evidence="2 14 15">Belongs to the TonB-dependent receptor family.</text>
</comment>
<evidence type="ECO:0000256" key="14">
    <source>
        <dbReference type="PROSITE-ProRule" id="PRU01360"/>
    </source>
</evidence>
<evidence type="ECO:0000256" key="4">
    <source>
        <dbReference type="ARBA" id="ARBA00022452"/>
    </source>
</evidence>
<sequence length="706" mass="77432">MIDRSSSIRPRARLISVLLGGTALIGLPASVSAQNLEDTFEPPYRLSPIIVNAVIDADNDEYSVVAQELWTGGKIATSLQDTPASVSVVTAAEVEARDAETLEEVLQYTPGVHTDYYGSDDRNDYFLVRGYQATTYRDGMTLGTMRGVRETPIAFERIEVIRGANSTLFGFSDPGGSVNFVTRMPRFDRFGEIFGSVGSFDRAELGFDFGDTLDARETLAWRFTGQVRDGELEYENSEDDETFMMGGLTWEPTSATSFSLVFDHLERDATPNSGGYPLDRQYDRGLFFGEPDFNYQNVDRDTLSAFLRHDFGGGFDLAANLRYSNLSDDYGYVYLSDFAGRAGTEVSRYFITTDSEAEELIGNVILQYDRSFAGFDSSTLAGVEFRDAATSNVSAYGLAPSIDISNPVYAGGPTDLTLYADDETDYSARSAFLQQNLSFADRFVVTAGVRHDWLDLESTSFGVDSAGDFSETSMRGALTWRATEVISAYASYVESVAPPTIGTEPERGDQYEAGVKYSPTGYNAIFSAALFELNRDNVTVAVVQDDGTIEREVVGETRVRGFELEAKAELTENLDLIAGYSRIDPIATRSTLRDGTDVSGNQLASVPEQTATIWANYTLPAGALGTQTFGVGARYVGEYYFNLENNNGQSDATWTLDAAYSIDFGETTSLSLNVSNLLDEQHVVGRGTADYYSPSRSFAATLRRTW</sequence>
<keyword evidence="4 14" id="KW-1134">Transmembrane beta strand</keyword>
<evidence type="ECO:0000256" key="13">
    <source>
        <dbReference type="ARBA" id="ARBA00023237"/>
    </source>
</evidence>
<evidence type="ECO:0000256" key="5">
    <source>
        <dbReference type="ARBA" id="ARBA00022496"/>
    </source>
</evidence>
<keyword evidence="11 14" id="KW-0472">Membrane</keyword>
<keyword evidence="9" id="KW-0406">Ion transport</keyword>
<dbReference type="PANTHER" id="PTHR32552:SF68">
    <property type="entry name" value="FERRICHROME OUTER MEMBRANE TRANSPORTER_PHAGE RECEPTOR"/>
    <property type="match status" value="1"/>
</dbReference>
<reference evidence="18 19" key="1">
    <citation type="submission" date="2018-06" db="EMBL/GenBank/DDBJ databases">
        <title>Genomic Encyclopedia of Type Strains, Phase III (KMG-III): the genomes of soil and plant-associated and newly described type strains.</title>
        <authorList>
            <person name="Whitman W."/>
        </authorList>
    </citation>
    <scope>NUCLEOTIDE SEQUENCE [LARGE SCALE GENOMIC DNA]</scope>
    <source>
        <strain evidence="18 19">CECT 9025</strain>
    </source>
</reference>
<evidence type="ECO:0000313" key="18">
    <source>
        <dbReference type="EMBL" id="PYE81321.1"/>
    </source>
</evidence>
<dbReference type="InterPro" id="IPR000531">
    <property type="entry name" value="Beta-barrel_TonB"/>
</dbReference>
<dbReference type="EMBL" id="QJTE01000007">
    <property type="protein sequence ID" value="PYE81321.1"/>
    <property type="molecule type" value="Genomic_DNA"/>
</dbReference>
<dbReference type="InterPro" id="IPR012910">
    <property type="entry name" value="Plug_dom"/>
</dbReference>
<proteinExistence type="inferred from homology"/>
<evidence type="ECO:0000313" key="19">
    <source>
        <dbReference type="Proteomes" id="UP000248311"/>
    </source>
</evidence>
<evidence type="ECO:0000256" key="1">
    <source>
        <dbReference type="ARBA" id="ARBA00004571"/>
    </source>
</evidence>
<keyword evidence="3 14" id="KW-0813">Transport</keyword>
<keyword evidence="6 14" id="KW-0812">Transmembrane</keyword>
<evidence type="ECO:0000256" key="12">
    <source>
        <dbReference type="ARBA" id="ARBA00023170"/>
    </source>
</evidence>
<keyword evidence="19" id="KW-1185">Reference proteome</keyword>
<dbReference type="InterPro" id="IPR037066">
    <property type="entry name" value="Plug_dom_sf"/>
</dbReference>
<feature type="domain" description="TonB-dependent receptor plug" evidence="17">
    <location>
        <begin position="79"/>
        <end position="176"/>
    </location>
</feature>
<dbReference type="OrthoDB" id="9760333at2"/>
<protein>
    <submittedName>
        <fullName evidence="18">Iron complex outermembrane receptor protein</fullName>
    </submittedName>
</protein>
<dbReference type="GO" id="GO:0015891">
    <property type="term" value="P:siderophore transport"/>
    <property type="evidence" value="ECO:0007669"/>
    <property type="project" value="InterPro"/>
</dbReference>
<evidence type="ECO:0000256" key="3">
    <source>
        <dbReference type="ARBA" id="ARBA00022448"/>
    </source>
</evidence>
<dbReference type="Pfam" id="PF07715">
    <property type="entry name" value="Plug"/>
    <property type="match status" value="1"/>
</dbReference>
<evidence type="ECO:0000256" key="15">
    <source>
        <dbReference type="RuleBase" id="RU003357"/>
    </source>
</evidence>
<keyword evidence="13 14" id="KW-0998">Cell outer membrane</keyword>
<evidence type="ECO:0000256" key="8">
    <source>
        <dbReference type="ARBA" id="ARBA00023004"/>
    </source>
</evidence>
<evidence type="ECO:0000256" key="6">
    <source>
        <dbReference type="ARBA" id="ARBA00022692"/>
    </source>
</evidence>
<evidence type="ECO:0000256" key="9">
    <source>
        <dbReference type="ARBA" id="ARBA00023065"/>
    </source>
</evidence>
<organism evidence="18 19">
    <name type="scientific">Pseudoroseicyclus aestuarii</name>
    <dbReference type="NCBI Taxonomy" id="1795041"/>
    <lineage>
        <taxon>Bacteria</taxon>
        <taxon>Pseudomonadati</taxon>
        <taxon>Pseudomonadota</taxon>
        <taxon>Alphaproteobacteria</taxon>
        <taxon>Rhodobacterales</taxon>
        <taxon>Paracoccaceae</taxon>
        <taxon>Pseudoroseicyclus</taxon>
    </lineage>
</organism>
<dbReference type="Gene3D" id="2.170.130.10">
    <property type="entry name" value="TonB-dependent receptor, plug domain"/>
    <property type="match status" value="1"/>
</dbReference>
<name>A0A318SMM3_9RHOB</name>
<evidence type="ECO:0000256" key="11">
    <source>
        <dbReference type="ARBA" id="ARBA00023136"/>
    </source>
</evidence>
<dbReference type="CDD" id="cd01347">
    <property type="entry name" value="ligand_gated_channel"/>
    <property type="match status" value="1"/>
</dbReference>
<dbReference type="PANTHER" id="PTHR32552">
    <property type="entry name" value="FERRICHROME IRON RECEPTOR-RELATED"/>
    <property type="match status" value="1"/>
</dbReference>
<gene>
    <name evidence="18" type="ORF">DFP88_107112</name>
</gene>
<evidence type="ECO:0000259" key="16">
    <source>
        <dbReference type="Pfam" id="PF00593"/>
    </source>
</evidence>
<keyword evidence="12 18" id="KW-0675">Receptor</keyword>
<dbReference type="Gene3D" id="2.40.170.20">
    <property type="entry name" value="TonB-dependent receptor, beta-barrel domain"/>
    <property type="match status" value="1"/>
</dbReference>
<dbReference type="GO" id="GO:0038023">
    <property type="term" value="F:signaling receptor activity"/>
    <property type="evidence" value="ECO:0007669"/>
    <property type="project" value="InterPro"/>
</dbReference>